<sequence length="342" mass="40115">MLLSRFLKNWVGRFQVSLTRWTRSPTETPFTRVPPEIILIILEHLPPESVISFSLTCRTFYRAYMDPFLPMGLASQQTLLLWLERDIGGLYFCHQCHKLHTWKRERYGYRAPIYNGACRRRRQSYEVGCCGHPFLVEYHTARLIMNRHLYGASHGPPLRHLQVRHDWRDEYHDVKKEQSLEARIIDDELFLHIRFTVHQDRGRWMDSNDILWDAICPHLTVSEVERYKSVVPDVIQRAVVPDRSGRVAGPVRSCPQFFTDCQIDVDWVGFPRAERQKWVIRVQKWAELGNCRSPQDDRWRGLTRGDKLGGLRSLTCPAGMVRQRWVELDGDSGDEVASFIGK</sequence>
<dbReference type="Proteomes" id="UP000319257">
    <property type="component" value="Unassembled WGS sequence"/>
</dbReference>
<dbReference type="InterPro" id="IPR036047">
    <property type="entry name" value="F-box-like_dom_sf"/>
</dbReference>
<evidence type="ECO:0000313" key="2">
    <source>
        <dbReference type="EMBL" id="TPX11437.1"/>
    </source>
</evidence>
<feature type="domain" description="F-box" evidence="1">
    <location>
        <begin position="27"/>
        <end position="61"/>
    </location>
</feature>
<name>A0A507AVC4_9PEZI</name>
<dbReference type="Pfam" id="PF00646">
    <property type="entry name" value="F-box"/>
    <property type="match status" value="1"/>
</dbReference>
<reference evidence="2 3" key="1">
    <citation type="submission" date="2019-06" db="EMBL/GenBank/DDBJ databases">
        <title>Draft genome sequence of the filamentous fungus Phialemoniopsis curvata isolated from diesel fuel.</title>
        <authorList>
            <person name="Varaljay V.A."/>
            <person name="Lyon W.J."/>
            <person name="Crouch A.L."/>
            <person name="Drake C.E."/>
            <person name="Hollomon J.M."/>
            <person name="Nadeau L.J."/>
            <person name="Nunn H.S."/>
            <person name="Stevenson B.S."/>
            <person name="Bojanowski C.L."/>
            <person name="Crookes-Goodson W.J."/>
        </authorList>
    </citation>
    <scope>NUCLEOTIDE SEQUENCE [LARGE SCALE GENOMIC DNA]</scope>
    <source>
        <strain evidence="2 3">D216</strain>
    </source>
</reference>
<organism evidence="2 3">
    <name type="scientific">Thyridium curvatum</name>
    <dbReference type="NCBI Taxonomy" id="1093900"/>
    <lineage>
        <taxon>Eukaryota</taxon>
        <taxon>Fungi</taxon>
        <taxon>Dikarya</taxon>
        <taxon>Ascomycota</taxon>
        <taxon>Pezizomycotina</taxon>
        <taxon>Sordariomycetes</taxon>
        <taxon>Sordariomycetidae</taxon>
        <taxon>Thyridiales</taxon>
        <taxon>Thyridiaceae</taxon>
        <taxon>Thyridium</taxon>
    </lineage>
</organism>
<dbReference type="SUPFAM" id="SSF81383">
    <property type="entry name" value="F-box domain"/>
    <property type="match status" value="1"/>
</dbReference>
<accession>A0A507AVC4</accession>
<dbReference type="RefSeq" id="XP_030993148.1">
    <property type="nucleotide sequence ID" value="XM_031142646.1"/>
</dbReference>
<dbReference type="EMBL" id="SKBQ01000049">
    <property type="protein sequence ID" value="TPX11437.1"/>
    <property type="molecule type" value="Genomic_DNA"/>
</dbReference>
<evidence type="ECO:0000313" key="3">
    <source>
        <dbReference type="Proteomes" id="UP000319257"/>
    </source>
</evidence>
<dbReference type="GeneID" id="41975303"/>
<evidence type="ECO:0000259" key="1">
    <source>
        <dbReference type="PROSITE" id="PS50181"/>
    </source>
</evidence>
<dbReference type="InterPro" id="IPR001810">
    <property type="entry name" value="F-box_dom"/>
</dbReference>
<dbReference type="CDD" id="cd09917">
    <property type="entry name" value="F-box_SF"/>
    <property type="match status" value="1"/>
</dbReference>
<dbReference type="Gene3D" id="1.20.1280.50">
    <property type="match status" value="1"/>
</dbReference>
<comment type="caution">
    <text evidence="2">The sequence shown here is derived from an EMBL/GenBank/DDBJ whole genome shotgun (WGS) entry which is preliminary data.</text>
</comment>
<gene>
    <name evidence="2" type="ORF">E0L32_007856</name>
</gene>
<keyword evidence="3" id="KW-1185">Reference proteome</keyword>
<dbReference type="AlphaFoldDB" id="A0A507AVC4"/>
<dbReference type="STRING" id="1093900.A0A507AVC4"/>
<proteinExistence type="predicted"/>
<protein>
    <recommendedName>
        <fullName evidence="1">F-box domain-containing protein</fullName>
    </recommendedName>
</protein>
<dbReference type="InParanoid" id="A0A507AVC4"/>
<dbReference type="PROSITE" id="PS50181">
    <property type="entry name" value="FBOX"/>
    <property type="match status" value="1"/>
</dbReference>
<dbReference type="OrthoDB" id="3766406at2759"/>